<organism evidence="5">
    <name type="scientific">Pinguiococcus pyrenoidosus</name>
    <dbReference type="NCBI Taxonomy" id="172671"/>
    <lineage>
        <taxon>Eukaryota</taxon>
        <taxon>Sar</taxon>
        <taxon>Stramenopiles</taxon>
        <taxon>Ochrophyta</taxon>
        <taxon>Pinguiophyceae</taxon>
        <taxon>Pinguiochrysidales</taxon>
        <taxon>Pinguiochrysidaceae</taxon>
        <taxon>Pinguiococcus</taxon>
    </lineage>
</organism>
<name>A0A7R9U5P0_9STRA</name>
<dbReference type="PANTHER" id="PTHR43094">
    <property type="entry name" value="AMINOTRANSFERASE"/>
    <property type="match status" value="1"/>
</dbReference>
<dbReference type="Pfam" id="PF00202">
    <property type="entry name" value="Aminotran_3"/>
    <property type="match status" value="1"/>
</dbReference>
<dbReference type="InterPro" id="IPR015422">
    <property type="entry name" value="PyrdxlP-dep_Trfase_small"/>
</dbReference>
<sequence>MLSIARTTQATRAMKGLPRRLKATMEVLRDAGAPAASEVAKGGVNTHHVPDSHPLPQLQPRDNQYDPSRVSTAHWDESAWTPDEIRAAQHEHVVATWGPTNAIKNAPILVRGEGVYLYDVNDKQYIDWTSQAICTNLGYDVPPAVIEAVNKQLEALPMVYGGLGITEIRCRMARLMSEILPDEITGFLFPCGGGEANEAAVRIARRFTGRQKILTHYRSYHGGSTTTLAATGDFRRWFAEAGATGFVKMYNPTPFRFRWGEDEEKATEVALAALEEQILMEGPQTIAAVLLESIVGAGGTLLPTKGYMEGVRALCDKYNILYIADEVMVGFGRTGKLWGFQHYDGLVPDIVTSAKGLSAAYMPLAVVGMKQEIKEFFEANALGWGATYQAHPVALACAYECVKHLLKEDLAGNAARLESVMVEEIGRLVDTHPSVRQGRAAGLFGCIDLVGPDGNLIQPLQGPSPDAVGMLRKALSDEGVFGLVRPPYLHCAPPLVINEEELRDGFGRVHKALCTLDKALGH</sequence>
<protein>
    <submittedName>
        <fullName evidence="5">Uncharacterized protein</fullName>
    </submittedName>
</protein>
<keyword evidence="2 3" id="KW-0663">Pyridoxal phosphate</keyword>
<dbReference type="SUPFAM" id="SSF53383">
    <property type="entry name" value="PLP-dependent transferases"/>
    <property type="match status" value="1"/>
</dbReference>
<dbReference type="PROSITE" id="PS00600">
    <property type="entry name" value="AA_TRANSFER_CLASS_3"/>
    <property type="match status" value="1"/>
</dbReference>
<dbReference type="InterPro" id="IPR015421">
    <property type="entry name" value="PyrdxlP-dep_Trfase_major"/>
</dbReference>
<comment type="similarity">
    <text evidence="1 3">Belongs to the class-III pyridoxal-phosphate-dependent aminotransferase family.</text>
</comment>
<gene>
    <name evidence="5" type="ORF">PPYR1160_LOCUS4970</name>
</gene>
<dbReference type="AlphaFoldDB" id="A0A7R9U5P0"/>
<feature type="compositionally biased region" description="Polar residues" evidence="4">
    <location>
        <begin position="60"/>
        <end position="71"/>
    </location>
</feature>
<dbReference type="GO" id="GO:0030170">
    <property type="term" value="F:pyridoxal phosphate binding"/>
    <property type="evidence" value="ECO:0007669"/>
    <property type="project" value="InterPro"/>
</dbReference>
<evidence type="ECO:0000313" key="5">
    <source>
        <dbReference type="EMBL" id="CAD8255478.1"/>
    </source>
</evidence>
<dbReference type="InterPro" id="IPR005814">
    <property type="entry name" value="Aminotrans_3"/>
</dbReference>
<proteinExistence type="inferred from homology"/>
<dbReference type="GO" id="GO:0008483">
    <property type="term" value="F:transaminase activity"/>
    <property type="evidence" value="ECO:0007669"/>
    <property type="project" value="InterPro"/>
</dbReference>
<evidence type="ECO:0000256" key="3">
    <source>
        <dbReference type="RuleBase" id="RU003560"/>
    </source>
</evidence>
<dbReference type="Gene3D" id="3.40.640.10">
    <property type="entry name" value="Type I PLP-dependent aspartate aminotransferase-like (Major domain)"/>
    <property type="match status" value="1"/>
</dbReference>
<accession>A0A7R9U5P0</accession>
<evidence type="ECO:0000256" key="1">
    <source>
        <dbReference type="ARBA" id="ARBA00008954"/>
    </source>
</evidence>
<dbReference type="InterPro" id="IPR049704">
    <property type="entry name" value="Aminotrans_3_PPA_site"/>
</dbReference>
<feature type="region of interest" description="Disordered" evidence="4">
    <location>
        <begin position="42"/>
        <end position="71"/>
    </location>
</feature>
<dbReference type="Gene3D" id="3.90.1150.10">
    <property type="entry name" value="Aspartate Aminotransferase, domain 1"/>
    <property type="match status" value="1"/>
</dbReference>
<dbReference type="CDD" id="cd00610">
    <property type="entry name" value="OAT_like"/>
    <property type="match status" value="1"/>
</dbReference>
<dbReference type="InterPro" id="IPR015424">
    <property type="entry name" value="PyrdxlP-dep_Trfase"/>
</dbReference>
<evidence type="ECO:0000256" key="4">
    <source>
        <dbReference type="SAM" id="MobiDB-lite"/>
    </source>
</evidence>
<evidence type="ECO:0000256" key="2">
    <source>
        <dbReference type="ARBA" id="ARBA00022898"/>
    </source>
</evidence>
<reference evidence="5" key="1">
    <citation type="submission" date="2021-01" db="EMBL/GenBank/DDBJ databases">
        <authorList>
            <person name="Corre E."/>
            <person name="Pelletier E."/>
            <person name="Niang G."/>
            <person name="Scheremetjew M."/>
            <person name="Finn R."/>
            <person name="Kale V."/>
            <person name="Holt S."/>
            <person name="Cochrane G."/>
            <person name="Meng A."/>
            <person name="Brown T."/>
            <person name="Cohen L."/>
        </authorList>
    </citation>
    <scope>NUCLEOTIDE SEQUENCE</scope>
    <source>
        <strain evidence="5">CCMP2078</strain>
    </source>
</reference>
<dbReference type="PANTHER" id="PTHR43094:SF1">
    <property type="entry name" value="AMINOTRANSFERASE CLASS-III"/>
    <property type="match status" value="1"/>
</dbReference>
<dbReference type="EMBL" id="HBEA01006471">
    <property type="protein sequence ID" value="CAD8255478.1"/>
    <property type="molecule type" value="Transcribed_RNA"/>
</dbReference>
<dbReference type="GO" id="GO:0005829">
    <property type="term" value="C:cytosol"/>
    <property type="evidence" value="ECO:0007669"/>
    <property type="project" value="TreeGrafter"/>
</dbReference>